<protein>
    <submittedName>
        <fullName evidence="2">Uncharacterized protein</fullName>
    </submittedName>
</protein>
<keyword evidence="1" id="KW-1133">Transmembrane helix</keyword>
<keyword evidence="1" id="KW-0812">Transmembrane</keyword>
<dbReference type="AlphaFoldDB" id="A0A6C0JLT6"/>
<sequence>MNLPSIPNTFKSFSQLEIVLLVIFILYIVLPIQTPDFLARAIDSSLGMISIFIVTVYLFFYVNPILAVVYIFVAYELLRRSANKTGRVAMIKYTPSQAKKDAELKALNPPRSETLEEEIIVKMAPIGHSEPSLFTSSTFKPVADNINNAAFVNL</sequence>
<name>A0A6C0JLT6_9ZZZZ</name>
<proteinExistence type="predicted"/>
<keyword evidence="1" id="KW-0472">Membrane</keyword>
<accession>A0A6C0JLT6</accession>
<evidence type="ECO:0000313" key="2">
    <source>
        <dbReference type="EMBL" id="QHU05961.1"/>
    </source>
</evidence>
<reference evidence="2" key="1">
    <citation type="journal article" date="2020" name="Nature">
        <title>Giant virus diversity and host interactions through global metagenomics.</title>
        <authorList>
            <person name="Schulz F."/>
            <person name="Roux S."/>
            <person name="Paez-Espino D."/>
            <person name="Jungbluth S."/>
            <person name="Walsh D.A."/>
            <person name="Denef V.J."/>
            <person name="McMahon K.D."/>
            <person name="Konstantinidis K.T."/>
            <person name="Eloe-Fadrosh E.A."/>
            <person name="Kyrpides N.C."/>
            <person name="Woyke T."/>
        </authorList>
    </citation>
    <scope>NUCLEOTIDE SEQUENCE</scope>
    <source>
        <strain evidence="2">GVMAG-M-3300027747-57</strain>
    </source>
</reference>
<feature type="transmembrane region" description="Helical" evidence="1">
    <location>
        <begin position="12"/>
        <end position="30"/>
    </location>
</feature>
<feature type="transmembrane region" description="Helical" evidence="1">
    <location>
        <begin position="50"/>
        <end position="75"/>
    </location>
</feature>
<organism evidence="2">
    <name type="scientific">viral metagenome</name>
    <dbReference type="NCBI Taxonomy" id="1070528"/>
    <lineage>
        <taxon>unclassified sequences</taxon>
        <taxon>metagenomes</taxon>
        <taxon>organismal metagenomes</taxon>
    </lineage>
</organism>
<dbReference type="EMBL" id="MN740430">
    <property type="protein sequence ID" value="QHU05961.1"/>
    <property type="molecule type" value="Genomic_DNA"/>
</dbReference>
<evidence type="ECO:0000256" key="1">
    <source>
        <dbReference type="SAM" id="Phobius"/>
    </source>
</evidence>